<proteinExistence type="predicted"/>
<dbReference type="AlphaFoldDB" id="A0A218VYM3"/>
<dbReference type="Proteomes" id="UP000197138">
    <property type="component" value="Unassembled WGS sequence"/>
</dbReference>
<evidence type="ECO:0000313" key="2">
    <source>
        <dbReference type="Proteomes" id="UP000197138"/>
    </source>
</evidence>
<evidence type="ECO:0000313" key="1">
    <source>
        <dbReference type="EMBL" id="OWM64982.1"/>
    </source>
</evidence>
<sequence length="88" mass="9723">MDMDTRASIRLRIHAEENLQVERSLVAAQISEKGSMLGFSGKSWSLMQEREGWVERDDGLAVLDGFGSMASTAIFVLHIDVSTDFAGF</sequence>
<protein>
    <submittedName>
        <fullName evidence="1">Uncharacterized protein</fullName>
    </submittedName>
</protein>
<gene>
    <name evidence="1" type="ORF">CDL15_Pgr028700</name>
</gene>
<reference evidence="2" key="1">
    <citation type="journal article" date="2017" name="Plant J.">
        <title>The pomegranate (Punica granatum L.) genome and the genomics of punicalagin biosynthesis.</title>
        <authorList>
            <person name="Qin G."/>
            <person name="Xu C."/>
            <person name="Ming R."/>
            <person name="Tang H."/>
            <person name="Guyot R."/>
            <person name="Kramer E.M."/>
            <person name="Hu Y."/>
            <person name="Yi X."/>
            <person name="Qi Y."/>
            <person name="Xu X."/>
            <person name="Gao Z."/>
            <person name="Pan H."/>
            <person name="Jian J."/>
            <person name="Tian Y."/>
            <person name="Yue Z."/>
            <person name="Xu Y."/>
        </authorList>
    </citation>
    <scope>NUCLEOTIDE SEQUENCE [LARGE SCALE GENOMIC DNA]</scope>
    <source>
        <strain evidence="2">cv. Dabenzi</strain>
    </source>
</reference>
<organism evidence="1 2">
    <name type="scientific">Punica granatum</name>
    <name type="common">Pomegranate</name>
    <dbReference type="NCBI Taxonomy" id="22663"/>
    <lineage>
        <taxon>Eukaryota</taxon>
        <taxon>Viridiplantae</taxon>
        <taxon>Streptophyta</taxon>
        <taxon>Embryophyta</taxon>
        <taxon>Tracheophyta</taxon>
        <taxon>Spermatophyta</taxon>
        <taxon>Magnoliopsida</taxon>
        <taxon>eudicotyledons</taxon>
        <taxon>Gunneridae</taxon>
        <taxon>Pentapetalae</taxon>
        <taxon>rosids</taxon>
        <taxon>malvids</taxon>
        <taxon>Myrtales</taxon>
        <taxon>Lythraceae</taxon>
        <taxon>Punica</taxon>
    </lineage>
</organism>
<name>A0A218VYM3_PUNGR</name>
<accession>A0A218VYM3</accession>
<dbReference type="EMBL" id="MTKT01005739">
    <property type="protein sequence ID" value="OWM64982.1"/>
    <property type="molecule type" value="Genomic_DNA"/>
</dbReference>
<comment type="caution">
    <text evidence="1">The sequence shown here is derived from an EMBL/GenBank/DDBJ whole genome shotgun (WGS) entry which is preliminary data.</text>
</comment>